<dbReference type="CAZy" id="GT1">
    <property type="family name" value="Glycosyltransferase Family 1"/>
</dbReference>
<dbReference type="HOGENOM" id="CLU_048991_0_0_6"/>
<reference evidence="1 2" key="2">
    <citation type="journal article" date="2011" name="Stand. Genomic Sci.">
        <title>Complete genome sequence of Tolumonas auensis type strain (TA 4).</title>
        <authorList>
            <person name="Chertkov O."/>
            <person name="Copeland A."/>
            <person name="Lucas S."/>
            <person name="Lapidus A."/>
            <person name="Berry K.W."/>
            <person name="Detter J.C."/>
            <person name="Del Rio T.G."/>
            <person name="Hammon N."/>
            <person name="Dalin E."/>
            <person name="Tice H."/>
            <person name="Pitluck S."/>
            <person name="Richardson P."/>
            <person name="Bruce D."/>
            <person name="Goodwin L."/>
            <person name="Han C."/>
            <person name="Tapia R."/>
            <person name="Saunders E."/>
            <person name="Schmutz J."/>
            <person name="Brettin T."/>
            <person name="Larimer F."/>
            <person name="Land M."/>
            <person name="Hauser L."/>
            <person name="Spring S."/>
            <person name="Rohde M."/>
            <person name="Kyrpides N.C."/>
            <person name="Ivanova N."/>
            <person name="Goker M."/>
            <person name="Beller H.R."/>
            <person name="Klenk H.P."/>
            <person name="Woyke T."/>
        </authorList>
    </citation>
    <scope>NUCLEOTIDE SEQUENCE [LARGE SCALE GENOMIC DNA]</scope>
    <source>
        <strain evidence="2">DSM 9187 / TA4</strain>
    </source>
</reference>
<reference evidence="2" key="1">
    <citation type="submission" date="2009-05" db="EMBL/GenBank/DDBJ databases">
        <title>Complete sequence of Tolumonas auensis DSM 9187.</title>
        <authorList>
            <consortium name="US DOE Joint Genome Institute"/>
            <person name="Lucas S."/>
            <person name="Copeland A."/>
            <person name="Lapidus A."/>
            <person name="Glavina del Rio T."/>
            <person name="Tice H."/>
            <person name="Bruce D."/>
            <person name="Goodwin L."/>
            <person name="Pitluck S."/>
            <person name="Chertkov O."/>
            <person name="Brettin T."/>
            <person name="Detter J.C."/>
            <person name="Han C."/>
            <person name="Larimer F."/>
            <person name="Land M."/>
            <person name="Hauser L."/>
            <person name="Kyrpides N."/>
            <person name="Mikhailova N."/>
            <person name="Spring S."/>
            <person name="Beller H."/>
        </authorList>
    </citation>
    <scope>NUCLEOTIDE SEQUENCE [LARGE SCALE GENOMIC DNA]</scope>
    <source>
        <strain evidence="2">DSM 9187 / TA4</strain>
    </source>
</reference>
<keyword evidence="1" id="KW-0808">Transferase</keyword>
<dbReference type="OrthoDB" id="9793805at2"/>
<keyword evidence="2" id="KW-1185">Reference proteome</keyword>
<proteinExistence type="predicted"/>
<dbReference type="Pfam" id="PF13528">
    <property type="entry name" value="Glyco_trans_1_3"/>
    <property type="match status" value="1"/>
</dbReference>
<dbReference type="AlphaFoldDB" id="C4LAN5"/>
<dbReference type="SUPFAM" id="SSF53756">
    <property type="entry name" value="UDP-Glycosyltransferase/glycogen phosphorylase"/>
    <property type="match status" value="1"/>
</dbReference>
<dbReference type="Proteomes" id="UP000009073">
    <property type="component" value="Chromosome"/>
</dbReference>
<dbReference type="EMBL" id="CP001616">
    <property type="protein sequence ID" value="ACQ92239.1"/>
    <property type="molecule type" value="Genomic_DNA"/>
</dbReference>
<evidence type="ECO:0000313" key="2">
    <source>
        <dbReference type="Proteomes" id="UP000009073"/>
    </source>
</evidence>
<dbReference type="GO" id="GO:0016740">
    <property type="term" value="F:transferase activity"/>
    <property type="evidence" value="ECO:0007669"/>
    <property type="project" value="UniProtKB-KW"/>
</dbReference>
<dbReference type="eggNOG" id="COG0707">
    <property type="taxonomic scope" value="Bacteria"/>
</dbReference>
<accession>C4LAN5</accession>
<sequence length="365" mass="40846">MRILYGVQGTGNGHISRCRLIAKALQAEGVDVDYVLSGREAHAYFDMQEFGDYRAVPGLTFVTRNGAIDLLATVGRSQPLRLFRDIRQLSLQDYDFIISDFEPVTAWAAKRQNIPSLGISHQASFRYGIPQTGNNLFARLTMRHFAPVHHAVGLHWYHFGYPILPPVIETLQPDNDSGDILVYLPFEAPAAIFELLSRFKSARFICFHPQFTIPVEQNNLCFMPLGRDSFVKALRGCNGVICNAGFELASEALTLGKRLLLKPVQGQFEQASNAMTLELLGLAHVMQRLDPGQVRHWLNAEKAGQVHYPDVATAIAEWLAKGRSESVPDLAERLWRQVIFPEPVMERIHELGLGADLSNGQLMRA</sequence>
<name>C4LAN5_TOLAT</name>
<dbReference type="KEGG" id="tau:Tola_0610"/>
<dbReference type="InterPro" id="IPR005262">
    <property type="entry name" value="MJ1255-like"/>
</dbReference>
<gene>
    <name evidence="1" type="ordered locus">Tola_0610</name>
</gene>
<dbReference type="NCBIfam" id="TIGR00661">
    <property type="entry name" value="MJ1255"/>
    <property type="match status" value="1"/>
</dbReference>
<protein>
    <submittedName>
        <fullName evidence="1">Glycosyl transferase</fullName>
    </submittedName>
</protein>
<evidence type="ECO:0000313" key="1">
    <source>
        <dbReference type="EMBL" id="ACQ92239.1"/>
    </source>
</evidence>
<organism evidence="1 2">
    <name type="scientific">Tolumonas auensis (strain DSM 9187 / NBRC 110442 / TA 4)</name>
    <dbReference type="NCBI Taxonomy" id="595494"/>
    <lineage>
        <taxon>Bacteria</taxon>
        <taxon>Pseudomonadati</taxon>
        <taxon>Pseudomonadota</taxon>
        <taxon>Gammaproteobacteria</taxon>
        <taxon>Aeromonadales</taxon>
        <taxon>Aeromonadaceae</taxon>
        <taxon>Tolumonas</taxon>
    </lineage>
</organism>
<dbReference type="STRING" id="595494.Tola_0610"/>
<dbReference type="RefSeq" id="WP_012728838.1">
    <property type="nucleotide sequence ID" value="NC_012691.1"/>
</dbReference>